<dbReference type="SUPFAM" id="SSF49344">
    <property type="entry name" value="CBD9-like"/>
    <property type="match status" value="1"/>
</dbReference>
<evidence type="ECO:0000259" key="3">
    <source>
        <dbReference type="Pfam" id="PF19313"/>
    </source>
</evidence>
<comment type="caution">
    <text evidence="4">The sequence shown here is derived from an EMBL/GenBank/DDBJ whole genome shotgun (WGS) entry which is preliminary data.</text>
</comment>
<dbReference type="Proteomes" id="UP001501153">
    <property type="component" value="Unassembled WGS sequence"/>
</dbReference>
<organism evidence="4 5">
    <name type="scientific">Hymenobacter saemangeumensis</name>
    <dbReference type="NCBI Taxonomy" id="1084522"/>
    <lineage>
        <taxon>Bacteria</taxon>
        <taxon>Pseudomonadati</taxon>
        <taxon>Bacteroidota</taxon>
        <taxon>Cytophagia</taxon>
        <taxon>Cytophagales</taxon>
        <taxon>Hymenobacteraceae</taxon>
        <taxon>Hymenobacter</taxon>
    </lineage>
</organism>
<gene>
    <name evidence="4" type="ORF">GCM10023185_35460</name>
</gene>
<dbReference type="CDD" id="cd09618">
    <property type="entry name" value="CBM9_like_2"/>
    <property type="match status" value="1"/>
</dbReference>
<name>A0ABP8IPF8_9BACT</name>
<reference evidence="5" key="1">
    <citation type="journal article" date="2019" name="Int. J. Syst. Evol. Microbiol.">
        <title>The Global Catalogue of Microorganisms (GCM) 10K type strain sequencing project: providing services to taxonomists for standard genome sequencing and annotation.</title>
        <authorList>
            <consortium name="The Broad Institute Genomics Platform"/>
            <consortium name="The Broad Institute Genome Sequencing Center for Infectious Disease"/>
            <person name="Wu L."/>
            <person name="Ma J."/>
        </authorList>
    </citation>
    <scope>NUCLEOTIDE SEQUENCE [LARGE SCALE GENOMIC DNA]</scope>
    <source>
        <strain evidence="5">JCM 17923</strain>
    </source>
</reference>
<dbReference type="Gene3D" id="2.60.40.1190">
    <property type="match status" value="1"/>
</dbReference>
<sequence>MKTPLLVLLLSLAAAAQAQPVFPPPALKPRVAASPTTQPLRLDGVLDEPAWAAAEVAGRFTQLDPSQGEAASFATEVRLLYDARFLYLGAVCHDTLRRQLLRAPDLRRDFALLDHDFLLICLDGFRDERNAMTFAINPYGAQRDVLLFDAKLADVDWDALWQVRTQRSDSGWVAEVAIPWETLRYAPRPATGDYAWGLNLIRLRRASNEKSSWAPVPRALSPARMDYAGLLTGLQPPAPGLNLRLQPYTLVTMDQSSSGTRRTGIKAGGEAKWALSPETVLDLTVNTDFAQADADRKINNLSRFSVFFPERRQFFLENASLFSPGLVPKGGSLRVLPFFSRAIGMAGSGQPLDLSGGARLVHRAARRNFGGLAVHQRAAESQPATMFYVGRYSQNLRAQNNLGGLFTLRRQSAGAEPGQPAQTGFTGAVDGFFRFGARVSWSTMLSATGGTRPGAGGLAAYSELRYDAGSLAVWWSQALVTRAYMPEAGFVSRRDVLATTPGFYLILRGKPWLPAWLRSYEPGISNEYYHSATTGRLLESSNRFFLLDGITQRGGILRYYLNRVVQQLDEAFQPLGLRIAPGRYTYLSQHLEAGSDASRRLSYLAALSSGGYYNGRLHSLSLSARLAPSPHFCLQPSYALNDFRGVGAEAVSRRVALYGVESRLALNPRLQLSAFYQRNSHDASQQLNLRLAWEYQPLSFVYLVFNQQGYQATGEPSTERGLIAKASFLKQF</sequence>
<feature type="domain" description="DUF5916" evidence="3">
    <location>
        <begin position="240"/>
        <end position="350"/>
    </location>
</feature>
<accession>A0ABP8IPF8</accession>
<dbReference type="RefSeq" id="WP_345237451.1">
    <property type="nucleotide sequence ID" value="NZ_BAABGZ010000073.1"/>
</dbReference>
<dbReference type="EMBL" id="BAABGZ010000073">
    <property type="protein sequence ID" value="GAA4365278.1"/>
    <property type="molecule type" value="Genomic_DNA"/>
</dbReference>
<feature type="signal peptide" evidence="1">
    <location>
        <begin position="1"/>
        <end position="18"/>
    </location>
</feature>
<evidence type="ECO:0000259" key="2">
    <source>
        <dbReference type="Pfam" id="PF06452"/>
    </source>
</evidence>
<evidence type="ECO:0000256" key="1">
    <source>
        <dbReference type="SAM" id="SignalP"/>
    </source>
</evidence>
<evidence type="ECO:0000313" key="4">
    <source>
        <dbReference type="EMBL" id="GAA4365278.1"/>
    </source>
</evidence>
<feature type="domain" description="Carbohydrate-binding" evidence="2">
    <location>
        <begin position="42"/>
        <end position="190"/>
    </location>
</feature>
<dbReference type="Pfam" id="PF06452">
    <property type="entry name" value="CBM9_1"/>
    <property type="match status" value="1"/>
</dbReference>
<protein>
    <recommendedName>
        <fullName evidence="6">Carbohydrate binding family 9 domain-containing protein</fullName>
    </recommendedName>
</protein>
<dbReference type="InterPro" id="IPR010502">
    <property type="entry name" value="Carb-bd_dom_fam9"/>
</dbReference>
<proteinExistence type="predicted"/>
<keyword evidence="1" id="KW-0732">Signal</keyword>
<evidence type="ECO:0000313" key="5">
    <source>
        <dbReference type="Proteomes" id="UP001501153"/>
    </source>
</evidence>
<dbReference type="InterPro" id="IPR045670">
    <property type="entry name" value="DUF5916"/>
</dbReference>
<keyword evidence="5" id="KW-1185">Reference proteome</keyword>
<evidence type="ECO:0008006" key="6">
    <source>
        <dbReference type="Google" id="ProtNLM"/>
    </source>
</evidence>
<dbReference type="Pfam" id="PF19313">
    <property type="entry name" value="DUF5916"/>
    <property type="match status" value="1"/>
</dbReference>
<feature type="chain" id="PRO_5046021545" description="Carbohydrate binding family 9 domain-containing protein" evidence="1">
    <location>
        <begin position="19"/>
        <end position="732"/>
    </location>
</feature>